<dbReference type="RefSeq" id="WP_380560383.1">
    <property type="nucleotide sequence ID" value="NZ_JBHEZY010000048.1"/>
</dbReference>
<evidence type="ECO:0000313" key="2">
    <source>
        <dbReference type="Proteomes" id="UP001592530"/>
    </source>
</evidence>
<protein>
    <submittedName>
        <fullName evidence="1">Uncharacterized protein</fullName>
    </submittedName>
</protein>
<organism evidence="1 2">
    <name type="scientific">Streptacidiphilus alkalitolerans</name>
    <dbReference type="NCBI Taxonomy" id="3342712"/>
    <lineage>
        <taxon>Bacteria</taxon>
        <taxon>Bacillati</taxon>
        <taxon>Actinomycetota</taxon>
        <taxon>Actinomycetes</taxon>
        <taxon>Kitasatosporales</taxon>
        <taxon>Streptomycetaceae</taxon>
        <taxon>Streptacidiphilus</taxon>
    </lineage>
</organism>
<name>A0ABV6XF24_9ACTN</name>
<accession>A0ABV6XF24</accession>
<dbReference type="EMBL" id="JBHEZY010000048">
    <property type="protein sequence ID" value="MFC1436627.1"/>
    <property type="molecule type" value="Genomic_DNA"/>
</dbReference>
<gene>
    <name evidence="1" type="ORF">ACEZDB_38940</name>
</gene>
<sequence>RERRRAAPSPLYRARANVVVSSLPFLFLSARAGAQVALVFVSIAEPEALWIDLDTERRANSRIHDFRRRVLAKSLPIDWGGISQMVRDHEEAGLFVLGAECAAPLRGSYVGILDLDRVVPDEIGLLPVGSFAG</sequence>
<evidence type="ECO:0000313" key="1">
    <source>
        <dbReference type="EMBL" id="MFC1436627.1"/>
    </source>
</evidence>
<comment type="caution">
    <text evidence="1">The sequence shown here is derived from an EMBL/GenBank/DDBJ whole genome shotgun (WGS) entry which is preliminary data.</text>
</comment>
<dbReference type="Proteomes" id="UP001592530">
    <property type="component" value="Unassembled WGS sequence"/>
</dbReference>
<proteinExistence type="predicted"/>
<feature type="non-terminal residue" evidence="1">
    <location>
        <position position="1"/>
    </location>
</feature>
<reference evidence="1 2" key="1">
    <citation type="submission" date="2024-09" db="EMBL/GenBank/DDBJ databases">
        <authorList>
            <person name="Lee S.D."/>
        </authorList>
    </citation>
    <scope>NUCLEOTIDE SEQUENCE [LARGE SCALE GENOMIC DNA]</scope>
    <source>
        <strain evidence="1 2">N1-3</strain>
    </source>
</reference>